<name>A0A2U1E5P4_9FIRM</name>
<evidence type="ECO:0000313" key="3">
    <source>
        <dbReference type="Proteomes" id="UP000245793"/>
    </source>
</evidence>
<feature type="signal peptide" evidence="1">
    <location>
        <begin position="1"/>
        <end position="26"/>
    </location>
</feature>
<feature type="chain" id="PRO_5038566803" description="DUF5105 domain-containing protein" evidence="1">
    <location>
        <begin position="27"/>
        <end position="177"/>
    </location>
</feature>
<gene>
    <name evidence="2" type="ORF">C7381_102159</name>
</gene>
<dbReference type="RefSeq" id="WP_116479733.1">
    <property type="nucleotide sequence ID" value="NZ_QEKV01000002.1"/>
</dbReference>
<reference evidence="2 3" key="1">
    <citation type="submission" date="2018-04" db="EMBL/GenBank/DDBJ databases">
        <title>Genomic Encyclopedia of Type Strains, Phase IV (KMG-IV): sequencing the most valuable type-strain genomes for metagenomic binning, comparative biology and taxonomic classification.</title>
        <authorList>
            <person name="Goeker M."/>
        </authorList>
    </citation>
    <scope>NUCLEOTIDE SEQUENCE [LARGE SCALE GENOMIC DNA]</scope>
    <source>
        <strain evidence="2 3">DSM 20705</strain>
    </source>
</reference>
<sequence length="177" mass="20574">MKNKSIRIAMIAILIALMIFSGCKTNEDTKSKKAEEFANLFFEQVKVLQKTDNQIFTLEELNENADDEAKKTVKKYYDDMREYISEEQLIKYLNDQELLNTKYYESNVKDYKIENFKAVPSDKKEGAVDATFDVTFINDSKAEIAKKSYKIRCMFDGDKMVDAFGEMFPPTEISQNK</sequence>
<dbReference type="PROSITE" id="PS51257">
    <property type="entry name" value="PROKAR_LIPOPROTEIN"/>
    <property type="match status" value="1"/>
</dbReference>
<keyword evidence="3" id="KW-1185">Reference proteome</keyword>
<evidence type="ECO:0000256" key="1">
    <source>
        <dbReference type="SAM" id="SignalP"/>
    </source>
</evidence>
<dbReference type="AlphaFoldDB" id="A0A2U1E5P4"/>
<keyword evidence="1" id="KW-0732">Signal</keyword>
<evidence type="ECO:0000313" key="2">
    <source>
        <dbReference type="EMBL" id="PVY95270.1"/>
    </source>
</evidence>
<accession>A0A2U1E5P4</accession>
<evidence type="ECO:0008006" key="4">
    <source>
        <dbReference type="Google" id="ProtNLM"/>
    </source>
</evidence>
<protein>
    <recommendedName>
        <fullName evidence="4">DUF5105 domain-containing protein</fullName>
    </recommendedName>
</protein>
<dbReference type="Proteomes" id="UP000245793">
    <property type="component" value="Unassembled WGS sequence"/>
</dbReference>
<dbReference type="EMBL" id="QEKV01000002">
    <property type="protein sequence ID" value="PVY95270.1"/>
    <property type="molecule type" value="Genomic_DNA"/>
</dbReference>
<organism evidence="2 3">
    <name type="scientific">Ezakiella coagulans</name>
    <dbReference type="NCBI Taxonomy" id="46507"/>
    <lineage>
        <taxon>Bacteria</taxon>
        <taxon>Bacillati</taxon>
        <taxon>Bacillota</taxon>
        <taxon>Tissierellia</taxon>
        <taxon>Ezakiella</taxon>
    </lineage>
</organism>
<comment type="caution">
    <text evidence="2">The sequence shown here is derived from an EMBL/GenBank/DDBJ whole genome shotgun (WGS) entry which is preliminary data.</text>
</comment>
<proteinExistence type="predicted"/>